<dbReference type="Gene3D" id="1.10.420.10">
    <property type="entry name" value="Peroxidase, domain 2"/>
    <property type="match status" value="1"/>
</dbReference>
<dbReference type="AlphaFoldDB" id="A0A8H7CP02"/>
<evidence type="ECO:0000256" key="3">
    <source>
        <dbReference type="ARBA" id="ARBA00022723"/>
    </source>
</evidence>
<name>A0A8H7CP02_9AGAR</name>
<dbReference type="PRINTS" id="PR00458">
    <property type="entry name" value="PEROXIDASE"/>
</dbReference>
<dbReference type="InterPro" id="IPR010255">
    <property type="entry name" value="Haem_peroxidase_sf"/>
</dbReference>
<dbReference type="GO" id="GO:0004601">
    <property type="term" value="F:peroxidase activity"/>
    <property type="evidence" value="ECO:0007669"/>
    <property type="project" value="UniProtKB-KW"/>
</dbReference>
<feature type="chain" id="PRO_5034761174" description="Peroxidase" evidence="8">
    <location>
        <begin position="16"/>
        <end position="527"/>
    </location>
</feature>
<feature type="domain" description="Plant heme peroxidase family profile" evidence="9">
    <location>
        <begin position="60"/>
        <end position="329"/>
    </location>
</feature>
<dbReference type="GO" id="GO:0042744">
    <property type="term" value="P:hydrogen peroxide catabolic process"/>
    <property type="evidence" value="ECO:0007669"/>
    <property type="project" value="TreeGrafter"/>
</dbReference>
<evidence type="ECO:0000256" key="6">
    <source>
        <dbReference type="RuleBase" id="RU004241"/>
    </source>
</evidence>
<evidence type="ECO:0000256" key="4">
    <source>
        <dbReference type="ARBA" id="ARBA00023002"/>
    </source>
</evidence>
<keyword evidence="3" id="KW-0479">Metal-binding</keyword>
<evidence type="ECO:0000256" key="2">
    <source>
        <dbReference type="ARBA" id="ARBA00022617"/>
    </source>
</evidence>
<dbReference type="EC" id="1.11.1.-" evidence="7"/>
<keyword evidence="4 7" id="KW-0560">Oxidoreductase</keyword>
<dbReference type="OrthoDB" id="2144714at2759"/>
<keyword evidence="1 7" id="KW-0575">Peroxidase</keyword>
<evidence type="ECO:0000256" key="8">
    <source>
        <dbReference type="SAM" id="SignalP"/>
    </source>
</evidence>
<dbReference type="GO" id="GO:0000302">
    <property type="term" value="P:response to reactive oxygen species"/>
    <property type="evidence" value="ECO:0007669"/>
    <property type="project" value="TreeGrafter"/>
</dbReference>
<dbReference type="PANTHER" id="PTHR31356">
    <property type="entry name" value="THYLAKOID LUMENAL 29 KDA PROTEIN, CHLOROPLASTIC-RELATED"/>
    <property type="match status" value="1"/>
</dbReference>
<dbReference type="PANTHER" id="PTHR31356:SF53">
    <property type="entry name" value="HEME PEROXIDASE"/>
    <property type="match status" value="1"/>
</dbReference>
<comment type="similarity">
    <text evidence="6">Belongs to the peroxidase family.</text>
</comment>
<evidence type="ECO:0000313" key="10">
    <source>
        <dbReference type="EMBL" id="KAF7342268.1"/>
    </source>
</evidence>
<evidence type="ECO:0000256" key="7">
    <source>
        <dbReference type="RuleBase" id="RU363051"/>
    </source>
</evidence>
<dbReference type="SUPFAM" id="SSF48113">
    <property type="entry name" value="Heme-dependent peroxidases"/>
    <property type="match status" value="1"/>
</dbReference>
<comment type="caution">
    <text evidence="10">The sequence shown here is derived from an EMBL/GenBank/DDBJ whole genome shotgun (WGS) entry which is preliminary data.</text>
</comment>
<keyword evidence="2" id="KW-0349">Heme</keyword>
<keyword evidence="5" id="KW-0408">Iron</keyword>
<reference evidence="10" key="1">
    <citation type="submission" date="2020-05" db="EMBL/GenBank/DDBJ databases">
        <title>Mycena genomes resolve the evolution of fungal bioluminescence.</title>
        <authorList>
            <person name="Tsai I.J."/>
        </authorList>
    </citation>
    <scope>NUCLEOTIDE SEQUENCE</scope>
    <source>
        <strain evidence="10">CCC161011</strain>
    </source>
</reference>
<sequence>MLKLALLTSLVTANAYIWPSPQLDALEALRWDQDRNGITALIQPCDFFIFGSAKSGRSNAADWIRTVFHDMATHNKADGTGGMDASIRFAEEQGRPKASFALRDGFSNTVAVLQPVANRYISIADALAVGAILAIENCAGPEIAFRGGRVDAAEPNLPGVPEPQQDLDSHIASFARQGFTQTEMIGLVAYILSAEFSIRRSPILCPELNDPSNTQSVAHFDTTNTHFDNRVATEYIAGTTQNPLVVGLNQTTNSDKRIFGSDGNATMRSFANSPDLFASTCADLFARMIDTVPAGVQLTEVITPLPVKPHNLNLILAANNTIQFSGEVRLWNVAEDADPVVRLLWDDRTGRKTNNVTVVQDSVVTVSGGRYNAAWYVFDHIATPALARLDAVAGITSIRFTVDNKLEDQGGVGFAVQDDIMFAASSCFTLDSNNGDTGRFDVAVRTGVDPTRVYLEQSARDSVDRPTTIEIDLTPHPVDPNATFGIWSITQALSFTSFTIGAEIGGAKVTRGLPTSVFGFGQCSQVE</sequence>
<keyword evidence="8" id="KW-0732">Signal</keyword>
<evidence type="ECO:0000313" key="11">
    <source>
        <dbReference type="Proteomes" id="UP000620124"/>
    </source>
</evidence>
<evidence type="ECO:0000259" key="9">
    <source>
        <dbReference type="PROSITE" id="PS50873"/>
    </source>
</evidence>
<dbReference type="GO" id="GO:0034599">
    <property type="term" value="P:cellular response to oxidative stress"/>
    <property type="evidence" value="ECO:0007669"/>
    <property type="project" value="InterPro"/>
</dbReference>
<proteinExistence type="inferred from homology"/>
<keyword evidence="11" id="KW-1185">Reference proteome</keyword>
<dbReference type="Pfam" id="PF00141">
    <property type="entry name" value="peroxidase"/>
    <property type="match status" value="1"/>
</dbReference>
<feature type="signal peptide" evidence="8">
    <location>
        <begin position="1"/>
        <end position="15"/>
    </location>
</feature>
<dbReference type="InterPro" id="IPR002016">
    <property type="entry name" value="Haem_peroxidase"/>
</dbReference>
<dbReference type="PROSITE" id="PS50873">
    <property type="entry name" value="PEROXIDASE_4"/>
    <property type="match status" value="1"/>
</dbReference>
<evidence type="ECO:0000256" key="1">
    <source>
        <dbReference type="ARBA" id="ARBA00022559"/>
    </source>
</evidence>
<gene>
    <name evidence="10" type="ORF">MVEN_01814900</name>
</gene>
<protein>
    <recommendedName>
        <fullName evidence="7">Peroxidase</fullName>
        <ecNumber evidence="7">1.11.1.-</ecNumber>
    </recommendedName>
</protein>
<dbReference type="Proteomes" id="UP000620124">
    <property type="component" value="Unassembled WGS sequence"/>
</dbReference>
<dbReference type="GO" id="GO:0020037">
    <property type="term" value="F:heme binding"/>
    <property type="evidence" value="ECO:0007669"/>
    <property type="project" value="UniProtKB-UniRule"/>
</dbReference>
<dbReference type="InterPro" id="IPR044831">
    <property type="entry name" value="Ccp1-like"/>
</dbReference>
<dbReference type="EMBL" id="JACAZI010000017">
    <property type="protein sequence ID" value="KAF7342268.1"/>
    <property type="molecule type" value="Genomic_DNA"/>
</dbReference>
<organism evidence="10 11">
    <name type="scientific">Mycena venus</name>
    <dbReference type="NCBI Taxonomy" id="2733690"/>
    <lineage>
        <taxon>Eukaryota</taxon>
        <taxon>Fungi</taxon>
        <taxon>Dikarya</taxon>
        <taxon>Basidiomycota</taxon>
        <taxon>Agaricomycotina</taxon>
        <taxon>Agaricomycetes</taxon>
        <taxon>Agaricomycetidae</taxon>
        <taxon>Agaricales</taxon>
        <taxon>Marasmiineae</taxon>
        <taxon>Mycenaceae</taxon>
        <taxon>Mycena</taxon>
    </lineage>
</organism>
<evidence type="ECO:0000256" key="5">
    <source>
        <dbReference type="ARBA" id="ARBA00023004"/>
    </source>
</evidence>
<accession>A0A8H7CP02</accession>
<dbReference type="GO" id="GO:0046872">
    <property type="term" value="F:metal ion binding"/>
    <property type="evidence" value="ECO:0007669"/>
    <property type="project" value="UniProtKB-UniRule"/>
</dbReference>
<dbReference type="Gene3D" id="1.10.520.10">
    <property type="match status" value="1"/>
</dbReference>